<dbReference type="GeneID" id="4836993"/>
<evidence type="ECO:0000313" key="2">
    <source>
        <dbReference type="Proteomes" id="UP000002258"/>
    </source>
</evidence>
<dbReference type="EMBL" id="CP000496">
    <property type="protein sequence ID" value="ABN64321.1"/>
    <property type="molecule type" value="Genomic_DNA"/>
</dbReference>
<keyword evidence="2" id="KW-1185">Reference proteome</keyword>
<protein>
    <submittedName>
        <fullName evidence="1">Uncharacterized protein</fullName>
    </submittedName>
</protein>
<dbReference type="OrthoDB" id="10258445at2759"/>
<dbReference type="AlphaFoldDB" id="A3LNE9"/>
<evidence type="ECO:0000313" key="1">
    <source>
        <dbReference type="EMBL" id="ABN64321.1"/>
    </source>
</evidence>
<dbReference type="KEGG" id="pic:PICST_27939"/>
<feature type="non-terminal residue" evidence="1">
    <location>
        <position position="60"/>
    </location>
</feature>
<accession>A3LNE9</accession>
<reference evidence="1 2" key="1">
    <citation type="journal article" date="2007" name="Nat. Biotechnol.">
        <title>Genome sequence of the lignocellulose-bioconverting and xylose-fermenting yeast Pichia stipitis.</title>
        <authorList>
            <person name="Jeffries T.W."/>
            <person name="Grigoriev I.V."/>
            <person name="Grimwood J."/>
            <person name="Laplaza J.M."/>
            <person name="Aerts A."/>
            <person name="Salamov A."/>
            <person name="Schmutz J."/>
            <person name="Lindquist E."/>
            <person name="Dehal P."/>
            <person name="Shapiro H."/>
            <person name="Jin Y.S."/>
            <person name="Passoth V."/>
            <person name="Richardson P.M."/>
        </authorList>
    </citation>
    <scope>NUCLEOTIDE SEQUENCE [LARGE SCALE GENOMIC DNA]</scope>
    <source>
        <strain evidence="2">ATCC 58785 / CBS 6054 / NBRC 10063 / NRRL Y-11545</strain>
    </source>
</reference>
<dbReference type="Proteomes" id="UP000002258">
    <property type="component" value="Chromosome 2"/>
</dbReference>
<dbReference type="HOGENOM" id="CLU_141157_2_0_1"/>
<name>A3LNE9_PICST</name>
<dbReference type="Pfam" id="PF13233">
    <property type="entry name" value="Complex1_LYR_2"/>
    <property type="match status" value="1"/>
</dbReference>
<gene>
    <name evidence="1" type="ORF">PICST_27939</name>
</gene>
<dbReference type="STRING" id="322104.A3LNE9"/>
<proteinExistence type="predicted"/>
<sequence>MDPRIRQLYRQLLFMGRDYPVQSGGYGKFRTQLKRSFEKTEVVSEEQLQKALAKGDYVVK</sequence>
<dbReference type="InParanoid" id="A3LNE9"/>
<organism evidence="1 2">
    <name type="scientific">Scheffersomyces stipitis (strain ATCC 58785 / CBS 6054 / NBRC 10063 / NRRL Y-11545)</name>
    <name type="common">Yeast</name>
    <name type="synonym">Pichia stipitis</name>
    <dbReference type="NCBI Taxonomy" id="322104"/>
    <lineage>
        <taxon>Eukaryota</taxon>
        <taxon>Fungi</taxon>
        <taxon>Dikarya</taxon>
        <taxon>Ascomycota</taxon>
        <taxon>Saccharomycotina</taxon>
        <taxon>Pichiomycetes</taxon>
        <taxon>Debaryomycetaceae</taxon>
        <taxon>Scheffersomyces</taxon>
    </lineage>
</organism>
<dbReference type="eggNOG" id="ENOG502RQJ9">
    <property type="taxonomic scope" value="Eukaryota"/>
</dbReference>
<dbReference type="RefSeq" id="XP_001382350.1">
    <property type="nucleotide sequence ID" value="XM_001382313.1"/>
</dbReference>